<keyword evidence="4" id="KW-0010">Activator</keyword>
<proteinExistence type="inferred from homology"/>
<evidence type="ECO:0000256" key="11">
    <source>
        <dbReference type="ARBA" id="ARBA00042333"/>
    </source>
</evidence>
<dbReference type="GO" id="GO:0016602">
    <property type="term" value="C:CCAAT-binding factor complex"/>
    <property type="evidence" value="ECO:0007669"/>
    <property type="project" value="TreeGrafter"/>
</dbReference>
<protein>
    <recommendedName>
        <fullName evidence="10">Nuclear transcription factor Y subunit gamma</fullName>
    </recommendedName>
    <alternativeName>
        <fullName evidence="11">CAAT box DNA-binding protein subunit C</fullName>
    </alternativeName>
    <alternativeName>
        <fullName evidence="12">Nuclear transcription factor Y subunit C</fullName>
    </alternativeName>
</protein>
<dbReference type="InterPro" id="IPR050568">
    <property type="entry name" value="Transcr_DNA_Rep_Reg"/>
</dbReference>
<keyword evidence="3" id="KW-0238">DNA-binding</keyword>
<dbReference type="FunFam" id="1.10.20.10:FF:000006">
    <property type="entry name" value="Nuclear transcription factor Y subunit gamma"/>
    <property type="match status" value="1"/>
</dbReference>
<feature type="compositionally biased region" description="Low complexity" evidence="13">
    <location>
        <begin position="259"/>
        <end position="289"/>
    </location>
</feature>
<dbReference type="SUPFAM" id="SSF47113">
    <property type="entry name" value="Histone-fold"/>
    <property type="match status" value="1"/>
</dbReference>
<feature type="non-terminal residue" evidence="15">
    <location>
        <position position="297"/>
    </location>
</feature>
<feature type="domain" description="Core Histone H2A/H2B/H3" evidence="14">
    <location>
        <begin position="18"/>
        <end position="96"/>
    </location>
</feature>
<keyword evidence="16" id="KW-1185">Reference proteome</keyword>
<evidence type="ECO:0000256" key="1">
    <source>
        <dbReference type="ARBA" id="ARBA00004123"/>
    </source>
</evidence>
<evidence type="ECO:0000256" key="4">
    <source>
        <dbReference type="ARBA" id="ARBA00023159"/>
    </source>
</evidence>
<evidence type="ECO:0000256" key="6">
    <source>
        <dbReference type="ARBA" id="ARBA00023242"/>
    </source>
</evidence>
<evidence type="ECO:0000256" key="9">
    <source>
        <dbReference type="ARBA" id="ARBA00038129"/>
    </source>
</evidence>
<comment type="function">
    <text evidence="7">Component of the sequence-specific heterotrimeric transcription factor (NF-Y) which specifically recognizes a 5'-CCAAT-3' box motif found in the promoters of its target genes. NF-Y can function as both an activator and a repressor, depending on its interacting cofactors.</text>
</comment>
<evidence type="ECO:0000256" key="13">
    <source>
        <dbReference type="SAM" id="MobiDB-lite"/>
    </source>
</evidence>
<dbReference type="GO" id="GO:0001228">
    <property type="term" value="F:DNA-binding transcription activator activity, RNA polymerase II-specific"/>
    <property type="evidence" value="ECO:0007669"/>
    <property type="project" value="TreeGrafter"/>
</dbReference>
<dbReference type="PANTHER" id="PTHR10252:SF8">
    <property type="entry name" value="NUCLEAR TRANSCRIPTION FACTOR Y SUBUNIT GAMMA"/>
    <property type="match status" value="1"/>
</dbReference>
<dbReference type="InterPro" id="IPR009072">
    <property type="entry name" value="Histone-fold"/>
</dbReference>
<dbReference type="Proteomes" id="UP001152795">
    <property type="component" value="Unassembled WGS sequence"/>
</dbReference>
<reference evidence="15" key="1">
    <citation type="submission" date="2020-04" db="EMBL/GenBank/DDBJ databases">
        <authorList>
            <person name="Alioto T."/>
            <person name="Alioto T."/>
            <person name="Gomez Garrido J."/>
        </authorList>
    </citation>
    <scope>NUCLEOTIDE SEQUENCE</scope>
    <source>
        <strain evidence="15">A484AB</strain>
    </source>
</reference>
<feature type="non-terminal residue" evidence="15">
    <location>
        <position position="1"/>
    </location>
</feature>
<gene>
    <name evidence="15" type="ORF">PACLA_8A004748</name>
</gene>
<dbReference type="GO" id="GO:0046982">
    <property type="term" value="F:protein heterodimerization activity"/>
    <property type="evidence" value="ECO:0007669"/>
    <property type="project" value="InterPro"/>
</dbReference>
<dbReference type="GO" id="GO:0000978">
    <property type="term" value="F:RNA polymerase II cis-regulatory region sequence-specific DNA binding"/>
    <property type="evidence" value="ECO:0007669"/>
    <property type="project" value="TreeGrafter"/>
</dbReference>
<dbReference type="InterPro" id="IPR007125">
    <property type="entry name" value="H2A/H2B/H3"/>
</dbReference>
<evidence type="ECO:0000313" key="15">
    <source>
        <dbReference type="EMBL" id="CAB4030103.1"/>
    </source>
</evidence>
<comment type="subunit">
    <text evidence="8">Heterotrimeric transcription factor composed of three components, NF-YA, NF-YB and NF-YC. NF-YB and NF-YC must interact and dimerize for NF-YA association and DNA binding.</text>
</comment>
<dbReference type="PANTHER" id="PTHR10252">
    <property type="entry name" value="HISTONE-LIKE TRANSCRIPTION FACTOR CCAAT-RELATED"/>
    <property type="match status" value="1"/>
</dbReference>
<name>A0A7D9JIC7_PARCT</name>
<evidence type="ECO:0000256" key="8">
    <source>
        <dbReference type="ARBA" id="ARBA00025911"/>
    </source>
</evidence>
<evidence type="ECO:0000256" key="3">
    <source>
        <dbReference type="ARBA" id="ARBA00023125"/>
    </source>
</evidence>
<dbReference type="AlphaFoldDB" id="A0A7D9JIC7"/>
<dbReference type="EMBL" id="CACRXK020016623">
    <property type="protein sequence ID" value="CAB4030103.1"/>
    <property type="molecule type" value="Genomic_DNA"/>
</dbReference>
<evidence type="ECO:0000256" key="10">
    <source>
        <dbReference type="ARBA" id="ARBA00040590"/>
    </source>
</evidence>
<feature type="region of interest" description="Disordered" evidence="13">
    <location>
        <begin position="259"/>
        <end position="297"/>
    </location>
</feature>
<keyword evidence="5" id="KW-0804">Transcription</keyword>
<organism evidence="15 16">
    <name type="scientific">Paramuricea clavata</name>
    <name type="common">Red gorgonian</name>
    <name type="synonym">Violescent sea-whip</name>
    <dbReference type="NCBI Taxonomy" id="317549"/>
    <lineage>
        <taxon>Eukaryota</taxon>
        <taxon>Metazoa</taxon>
        <taxon>Cnidaria</taxon>
        <taxon>Anthozoa</taxon>
        <taxon>Octocorallia</taxon>
        <taxon>Malacalcyonacea</taxon>
        <taxon>Plexauridae</taxon>
        <taxon>Paramuricea</taxon>
    </lineage>
</organism>
<sequence>PGSVQTEAHQLLASFWTRKSQEIRTMTDFKTQELPLARIKKIMKQDEEVKMISAEAPVLFAKAAEIFINELSLRAWVHTEDNKRRTLQRNDIAMAITKYDMFDFLIDIVPRDDLKPNKRQEAMRHTIMAPQDQVQYYFQLAHQYQPQQPHAVQTAPTQAQPIQVGTQQQTAIIGAIAQPQQGAVVVTMASGQPQLIQTQPHDQNEVTYQIPFTNMPYINRIQQMASVQQLQQQQQQTQQQGQQPTQAVTVQVQGSVSSQPQIAQAQQQTNAQAQQVQGGQVQVGTQEAQPQANPQSD</sequence>
<comment type="subcellular location">
    <subcellularLocation>
        <location evidence="1">Nucleus</location>
    </subcellularLocation>
</comment>
<keyword evidence="2" id="KW-0805">Transcription regulation</keyword>
<dbReference type="OrthoDB" id="1272441at2759"/>
<accession>A0A7D9JIC7</accession>
<dbReference type="Gene3D" id="1.10.20.10">
    <property type="entry name" value="Histone, subunit A"/>
    <property type="match status" value="1"/>
</dbReference>
<evidence type="ECO:0000313" key="16">
    <source>
        <dbReference type="Proteomes" id="UP001152795"/>
    </source>
</evidence>
<evidence type="ECO:0000256" key="7">
    <source>
        <dbReference type="ARBA" id="ARBA00025263"/>
    </source>
</evidence>
<evidence type="ECO:0000256" key="2">
    <source>
        <dbReference type="ARBA" id="ARBA00023015"/>
    </source>
</evidence>
<comment type="caution">
    <text evidence="15">The sequence shown here is derived from an EMBL/GenBank/DDBJ whole genome shotgun (WGS) entry which is preliminary data.</text>
</comment>
<evidence type="ECO:0000256" key="5">
    <source>
        <dbReference type="ARBA" id="ARBA00023163"/>
    </source>
</evidence>
<comment type="similarity">
    <text evidence="9">Belongs to the NFYC/HAP5 subunit family.</text>
</comment>
<keyword evidence="6" id="KW-0539">Nucleus</keyword>
<evidence type="ECO:0000256" key="12">
    <source>
        <dbReference type="ARBA" id="ARBA00042663"/>
    </source>
</evidence>
<evidence type="ECO:0000259" key="14">
    <source>
        <dbReference type="Pfam" id="PF00125"/>
    </source>
</evidence>
<dbReference type="CDD" id="cd22908">
    <property type="entry name" value="HFD_NFYC-like"/>
    <property type="match status" value="1"/>
</dbReference>
<dbReference type="Pfam" id="PF00125">
    <property type="entry name" value="Histone"/>
    <property type="match status" value="1"/>
</dbReference>